<proteinExistence type="predicted"/>
<organism evidence="2 3">
    <name type="scientific">Adiantum capillus-veneris</name>
    <name type="common">Maidenhair fern</name>
    <dbReference type="NCBI Taxonomy" id="13818"/>
    <lineage>
        <taxon>Eukaryota</taxon>
        <taxon>Viridiplantae</taxon>
        <taxon>Streptophyta</taxon>
        <taxon>Embryophyta</taxon>
        <taxon>Tracheophyta</taxon>
        <taxon>Polypodiopsida</taxon>
        <taxon>Polypodiidae</taxon>
        <taxon>Polypodiales</taxon>
        <taxon>Pteridineae</taxon>
        <taxon>Pteridaceae</taxon>
        <taxon>Vittarioideae</taxon>
        <taxon>Adiantum</taxon>
    </lineage>
</organism>
<gene>
    <name evidence="2" type="ORF">GOP47_0008192</name>
</gene>
<keyword evidence="3" id="KW-1185">Reference proteome</keyword>
<feature type="compositionally biased region" description="Polar residues" evidence="1">
    <location>
        <begin position="8"/>
        <end position="25"/>
    </location>
</feature>
<accession>A0A9D4UYK1</accession>
<sequence length="159" mass="18226">MSIRNFEHSTSNSQPTTTIETAQTSSHQAPRKQWCSCKEYCYGGRLVAPSTYKRHQDAEARYQEINSVFGIQSIHDSRSQETIVPTSTNELRSDLNCQILEYSTFEAIIDENHDQGFEENELAIFHGYEAPRIVEGGQNLEEHENARTLDNEDLLNKEQ</sequence>
<comment type="caution">
    <text evidence="2">The sequence shown here is derived from an EMBL/GenBank/DDBJ whole genome shotgun (WGS) entry which is preliminary data.</text>
</comment>
<evidence type="ECO:0000256" key="1">
    <source>
        <dbReference type="SAM" id="MobiDB-lite"/>
    </source>
</evidence>
<feature type="region of interest" description="Disordered" evidence="1">
    <location>
        <begin position="1"/>
        <end position="25"/>
    </location>
</feature>
<evidence type="ECO:0000313" key="3">
    <source>
        <dbReference type="Proteomes" id="UP000886520"/>
    </source>
</evidence>
<dbReference type="AlphaFoldDB" id="A0A9D4UYK1"/>
<reference evidence="2" key="1">
    <citation type="submission" date="2021-01" db="EMBL/GenBank/DDBJ databases">
        <title>Adiantum capillus-veneris genome.</title>
        <authorList>
            <person name="Fang Y."/>
            <person name="Liao Q."/>
        </authorList>
    </citation>
    <scope>NUCLEOTIDE SEQUENCE</scope>
    <source>
        <strain evidence="2">H3</strain>
        <tissue evidence="2">Leaf</tissue>
    </source>
</reference>
<name>A0A9D4UYK1_ADICA</name>
<dbReference type="EMBL" id="JABFUD020000008">
    <property type="protein sequence ID" value="KAI5076127.1"/>
    <property type="molecule type" value="Genomic_DNA"/>
</dbReference>
<dbReference type="Proteomes" id="UP000886520">
    <property type="component" value="Chromosome 8"/>
</dbReference>
<protein>
    <submittedName>
        <fullName evidence="2">Uncharacterized protein</fullName>
    </submittedName>
</protein>
<evidence type="ECO:0000313" key="2">
    <source>
        <dbReference type="EMBL" id="KAI5076127.1"/>
    </source>
</evidence>